<dbReference type="VEuPathDB" id="MicrosporidiaDB:HERIO_205"/>
<keyword evidence="3" id="KW-1185">Reference proteome</keyword>
<dbReference type="SUPFAM" id="SSF47473">
    <property type="entry name" value="EF-hand"/>
    <property type="match status" value="1"/>
</dbReference>
<dbReference type="InterPro" id="IPR002048">
    <property type="entry name" value="EF_hand_dom"/>
</dbReference>
<dbReference type="EMBL" id="LVKB01000005">
    <property type="protein sequence ID" value="ORD97949.1"/>
    <property type="molecule type" value="Genomic_DNA"/>
</dbReference>
<dbReference type="Proteomes" id="UP000192356">
    <property type="component" value="Unassembled WGS sequence"/>
</dbReference>
<organism evidence="2 3">
    <name type="scientific">Hepatospora eriocheir</name>
    <dbReference type="NCBI Taxonomy" id="1081669"/>
    <lineage>
        <taxon>Eukaryota</taxon>
        <taxon>Fungi</taxon>
        <taxon>Fungi incertae sedis</taxon>
        <taxon>Microsporidia</taxon>
        <taxon>Hepatosporidae</taxon>
        <taxon>Hepatospora</taxon>
    </lineage>
</organism>
<evidence type="ECO:0000313" key="3">
    <source>
        <dbReference type="Proteomes" id="UP000192356"/>
    </source>
</evidence>
<protein>
    <submittedName>
        <fullName evidence="2">CHP1</fullName>
    </submittedName>
</protein>
<reference evidence="2 3" key="1">
    <citation type="journal article" date="2017" name="Environ. Microbiol.">
        <title>Decay of the glycolytic pathway and adaptation to intranuclear parasitism within Enterocytozoonidae microsporidia.</title>
        <authorList>
            <person name="Wiredu Boakye D."/>
            <person name="Jaroenlak P."/>
            <person name="Prachumwat A."/>
            <person name="Williams T.A."/>
            <person name="Bateman K.S."/>
            <person name="Itsathitphaisarn O."/>
            <person name="Sritunyalucksana K."/>
            <person name="Paszkiewicz K.H."/>
            <person name="Moore K.A."/>
            <person name="Stentiford G.D."/>
            <person name="Williams B.A."/>
        </authorList>
    </citation>
    <scope>NUCLEOTIDE SEQUENCE [LARGE SCALE GENOMIC DNA]</scope>
    <source>
        <strain evidence="2 3">GB1</strain>
    </source>
</reference>
<feature type="domain" description="EF-hand" evidence="1">
    <location>
        <begin position="97"/>
        <end position="132"/>
    </location>
</feature>
<sequence>MVNLYEEKLSNKELEFLVNDTVFSKEEISALFERFVYLDRKECGFLSFTDFEMIPEFNCNPFRHLLLQNTEDSENDFEKMNFGYFLDFLSIFHKDSSRVKRIHYLFKIFDLDKNHRLDKNVLIKIFEKMGIEPTESEIDDVLSYDSGHKGYLDIVDFTKFYNEDENLDNLMIFDFTKIAPEPEKPATFWDIFGFY</sequence>
<dbReference type="PROSITE" id="PS50222">
    <property type="entry name" value="EF_HAND_2"/>
    <property type="match status" value="1"/>
</dbReference>
<evidence type="ECO:0000259" key="1">
    <source>
        <dbReference type="PROSITE" id="PS50222"/>
    </source>
</evidence>
<accession>A0A1X0QDR3</accession>
<dbReference type="OrthoDB" id="191686at2759"/>
<proteinExistence type="predicted"/>
<dbReference type="Gene3D" id="1.10.238.10">
    <property type="entry name" value="EF-hand"/>
    <property type="match status" value="1"/>
</dbReference>
<dbReference type="Pfam" id="PF13499">
    <property type="entry name" value="EF-hand_7"/>
    <property type="match status" value="1"/>
</dbReference>
<gene>
    <name evidence="2" type="primary">CHP1</name>
    <name evidence="2" type="ORF">HERIO_205</name>
</gene>
<evidence type="ECO:0000313" key="2">
    <source>
        <dbReference type="EMBL" id="ORD97949.1"/>
    </source>
</evidence>
<dbReference type="VEuPathDB" id="MicrosporidiaDB:A0H76_2255"/>
<name>A0A1X0QDR3_9MICR</name>
<dbReference type="InterPro" id="IPR011992">
    <property type="entry name" value="EF-hand-dom_pair"/>
</dbReference>
<comment type="caution">
    <text evidence="2">The sequence shown here is derived from an EMBL/GenBank/DDBJ whole genome shotgun (WGS) entry which is preliminary data.</text>
</comment>
<dbReference type="PANTHER" id="PTHR46971">
    <property type="entry name" value="CALCINEURIN B SUBUNIT (PROTEIN PHOSPHATASE 2B REGULATORY SUBUNIT)-LIKE PROTEIN"/>
    <property type="match status" value="1"/>
</dbReference>
<dbReference type="PANTHER" id="PTHR46971:SF1">
    <property type="entry name" value="CALCINEURIN B SUBUNIT (PROTEIN PHOSPHATASE 2B REGULATORY SUBUNIT)-LIKE PROTEIN"/>
    <property type="match status" value="1"/>
</dbReference>
<dbReference type="GO" id="GO:0005509">
    <property type="term" value="F:calcium ion binding"/>
    <property type="evidence" value="ECO:0007669"/>
    <property type="project" value="InterPro"/>
</dbReference>
<dbReference type="AlphaFoldDB" id="A0A1X0QDR3"/>